<organism evidence="8 9">
    <name type="scientific">Neoroseomonas alkaliterrae</name>
    <dbReference type="NCBI Taxonomy" id="1452450"/>
    <lineage>
        <taxon>Bacteria</taxon>
        <taxon>Pseudomonadati</taxon>
        <taxon>Pseudomonadota</taxon>
        <taxon>Alphaproteobacteria</taxon>
        <taxon>Acetobacterales</taxon>
        <taxon>Acetobacteraceae</taxon>
        <taxon>Neoroseomonas</taxon>
    </lineage>
</organism>
<dbReference type="InterPro" id="IPR011063">
    <property type="entry name" value="TilS/TtcA_N"/>
</dbReference>
<comment type="caution">
    <text evidence="6">Lacks conserved residue(s) required for the propagation of feature annotation.</text>
</comment>
<keyword evidence="2 6" id="KW-0819">tRNA processing</keyword>
<comment type="catalytic activity">
    <reaction evidence="5 6">
        <text>cytidine(34) in tRNA(Ile2) + L-lysine + ATP = lysidine(34) in tRNA(Ile2) + AMP + diphosphate + H(+)</text>
        <dbReference type="Rhea" id="RHEA:43744"/>
        <dbReference type="Rhea" id="RHEA-COMP:10625"/>
        <dbReference type="Rhea" id="RHEA-COMP:10670"/>
        <dbReference type="ChEBI" id="CHEBI:15378"/>
        <dbReference type="ChEBI" id="CHEBI:30616"/>
        <dbReference type="ChEBI" id="CHEBI:32551"/>
        <dbReference type="ChEBI" id="CHEBI:33019"/>
        <dbReference type="ChEBI" id="CHEBI:82748"/>
        <dbReference type="ChEBI" id="CHEBI:83665"/>
        <dbReference type="ChEBI" id="CHEBI:456215"/>
        <dbReference type="EC" id="6.3.4.19"/>
    </reaction>
</comment>
<dbReference type="GO" id="GO:0006400">
    <property type="term" value="P:tRNA modification"/>
    <property type="evidence" value="ECO:0007669"/>
    <property type="project" value="UniProtKB-UniRule"/>
</dbReference>
<dbReference type="EC" id="6.3.4.19" evidence="6"/>
<sequence length="430" mass="43757">MAPLGPFGPAPRIAAGVSGGPHSLALALLAAGWARARGGDLLALIAEHGLRPESGAEAAHVAGLLASRGIAARVLRLGLAPGARMQERARAARLRALAAAAAAEGRPWLLLGHHRGDQAETLLFRALRGSGPEGLAAMAPARPFGPVLLLRPLLGVPPAALEAVVEAAGLAPVRDPSNADRRFARIRLRQTLDDPGGQGPRTAALAGAAEAFARRRALREAALARRLAAAAEIRPEGFAWIGPAALGRDELAVAGLAALIRLIGGAGFAPPRERVAALLAAGGGTLGGAWLRPASGGRWLLARDPGMLGRPVEARQGAVWDGRFRLTGAGRAGWTVGALGMEARRLRAASDLPGAVLAALPAIREGNGALAVVPALLYPDPQACADFAMVLESGGAGGALAGWPFNARQPDLSRVQGWAAGPTGTETMTT</sequence>
<comment type="function">
    <text evidence="6">Ligates lysine onto the cytidine present at position 34 of the AUA codon-specific tRNA(Ile) that contains the anticodon CAU, in an ATP-dependent manner. Cytidine is converted to lysidine, thus changing the amino acid specificity of the tRNA from methionine to isoleucine.</text>
</comment>
<dbReference type="HAMAP" id="MF_01161">
    <property type="entry name" value="tRNA_Ile_lys_synt"/>
    <property type="match status" value="1"/>
</dbReference>
<dbReference type="InterPro" id="IPR012795">
    <property type="entry name" value="tRNA_Ile_lys_synt_N"/>
</dbReference>
<dbReference type="RefSeq" id="WP_184486979.1">
    <property type="nucleotide sequence ID" value="NZ_JACIJE010000014.1"/>
</dbReference>
<dbReference type="Pfam" id="PF01171">
    <property type="entry name" value="ATP_bind_3"/>
    <property type="match status" value="1"/>
</dbReference>
<evidence type="ECO:0000256" key="6">
    <source>
        <dbReference type="HAMAP-Rule" id="MF_01161"/>
    </source>
</evidence>
<dbReference type="Gene3D" id="3.40.50.620">
    <property type="entry name" value="HUPs"/>
    <property type="match status" value="1"/>
</dbReference>
<reference evidence="8 9" key="1">
    <citation type="submission" date="2020-08" db="EMBL/GenBank/DDBJ databases">
        <title>Genomic Encyclopedia of Type Strains, Phase IV (KMG-IV): sequencing the most valuable type-strain genomes for metagenomic binning, comparative biology and taxonomic classification.</title>
        <authorList>
            <person name="Goeker M."/>
        </authorList>
    </citation>
    <scope>NUCLEOTIDE SEQUENCE [LARGE SCALE GENOMIC DNA]</scope>
    <source>
        <strain evidence="8 9">DSM 25895</strain>
    </source>
</reference>
<keyword evidence="1 6" id="KW-0436">Ligase</keyword>
<comment type="subcellular location">
    <subcellularLocation>
        <location evidence="6">Cytoplasm</location>
    </subcellularLocation>
</comment>
<dbReference type="GO" id="GO:0005737">
    <property type="term" value="C:cytoplasm"/>
    <property type="evidence" value="ECO:0007669"/>
    <property type="project" value="UniProtKB-SubCell"/>
</dbReference>
<gene>
    <name evidence="6" type="primary">tilS</name>
    <name evidence="8" type="ORF">FHS88_003729</name>
</gene>
<dbReference type="CDD" id="cd01992">
    <property type="entry name" value="TilS_N"/>
    <property type="match status" value="1"/>
</dbReference>
<dbReference type="InterPro" id="IPR014729">
    <property type="entry name" value="Rossmann-like_a/b/a_fold"/>
</dbReference>
<evidence type="ECO:0000313" key="8">
    <source>
        <dbReference type="EMBL" id="MBB5691572.1"/>
    </source>
</evidence>
<evidence type="ECO:0000313" key="9">
    <source>
        <dbReference type="Proteomes" id="UP000562254"/>
    </source>
</evidence>
<evidence type="ECO:0000259" key="7">
    <source>
        <dbReference type="Pfam" id="PF01171"/>
    </source>
</evidence>
<evidence type="ECO:0000256" key="3">
    <source>
        <dbReference type="ARBA" id="ARBA00022741"/>
    </source>
</evidence>
<dbReference type="NCBIfam" id="TIGR02432">
    <property type="entry name" value="lysidine_TilS_N"/>
    <property type="match status" value="1"/>
</dbReference>
<comment type="caution">
    <text evidence="8">The sequence shown here is derived from an EMBL/GenBank/DDBJ whole genome shotgun (WGS) entry which is preliminary data.</text>
</comment>
<proteinExistence type="inferred from homology"/>
<keyword evidence="6" id="KW-0963">Cytoplasm</keyword>
<dbReference type="PANTHER" id="PTHR43033">
    <property type="entry name" value="TRNA(ILE)-LYSIDINE SYNTHASE-RELATED"/>
    <property type="match status" value="1"/>
</dbReference>
<dbReference type="GO" id="GO:0032267">
    <property type="term" value="F:tRNA(Ile)-lysidine synthase activity"/>
    <property type="evidence" value="ECO:0007669"/>
    <property type="project" value="UniProtKB-EC"/>
</dbReference>
<dbReference type="GO" id="GO:0005524">
    <property type="term" value="F:ATP binding"/>
    <property type="evidence" value="ECO:0007669"/>
    <property type="project" value="UniProtKB-KW"/>
</dbReference>
<dbReference type="PANTHER" id="PTHR43033:SF5">
    <property type="entry name" value="TRNA(ILE)-LYSIDINE SYNTHETASE"/>
    <property type="match status" value="1"/>
</dbReference>
<evidence type="ECO:0000256" key="1">
    <source>
        <dbReference type="ARBA" id="ARBA00022598"/>
    </source>
</evidence>
<feature type="domain" description="tRNA(Ile)-lysidine/2-thiocytidine synthase N-terminal" evidence="7">
    <location>
        <begin position="13"/>
        <end position="190"/>
    </location>
</feature>
<protein>
    <recommendedName>
        <fullName evidence="6">tRNA(Ile)-lysidine synthase</fullName>
        <ecNumber evidence="6">6.3.4.19</ecNumber>
    </recommendedName>
    <alternativeName>
        <fullName evidence="6">tRNA(Ile)-2-lysyl-cytidine synthase</fullName>
    </alternativeName>
    <alternativeName>
        <fullName evidence="6">tRNA(Ile)-lysidine synthetase</fullName>
    </alternativeName>
</protein>
<keyword evidence="3" id="KW-0547">Nucleotide-binding</keyword>
<evidence type="ECO:0000256" key="5">
    <source>
        <dbReference type="ARBA" id="ARBA00048539"/>
    </source>
</evidence>
<dbReference type="SUPFAM" id="SSF52402">
    <property type="entry name" value="Adenine nucleotide alpha hydrolases-like"/>
    <property type="match status" value="1"/>
</dbReference>
<dbReference type="EMBL" id="JACIJE010000014">
    <property type="protein sequence ID" value="MBB5691572.1"/>
    <property type="molecule type" value="Genomic_DNA"/>
</dbReference>
<evidence type="ECO:0000256" key="2">
    <source>
        <dbReference type="ARBA" id="ARBA00022694"/>
    </source>
</evidence>
<dbReference type="InterPro" id="IPR012094">
    <property type="entry name" value="tRNA_Ile_lys_synt"/>
</dbReference>
<keyword evidence="9" id="KW-1185">Reference proteome</keyword>
<accession>A0A840YAJ8</accession>
<comment type="similarity">
    <text evidence="6">Belongs to the tRNA(Ile)-lysidine synthase family.</text>
</comment>
<keyword evidence="4" id="KW-0067">ATP-binding</keyword>
<dbReference type="AlphaFoldDB" id="A0A840YAJ8"/>
<evidence type="ECO:0000256" key="4">
    <source>
        <dbReference type="ARBA" id="ARBA00022840"/>
    </source>
</evidence>
<dbReference type="Proteomes" id="UP000562254">
    <property type="component" value="Unassembled WGS sequence"/>
</dbReference>
<name>A0A840YAJ8_9PROT</name>